<dbReference type="EMBL" id="JAATIZ010000001">
    <property type="protein sequence ID" value="NJB64278.1"/>
    <property type="molecule type" value="Genomic_DNA"/>
</dbReference>
<protein>
    <submittedName>
        <fullName evidence="1">Uncharacterized protein</fullName>
    </submittedName>
</protein>
<name>A0ABX0WPK3_9BURK</name>
<evidence type="ECO:0000313" key="1">
    <source>
        <dbReference type="EMBL" id="NJB64278.1"/>
    </source>
</evidence>
<gene>
    <name evidence="1" type="ORF">GGR41_000499</name>
</gene>
<dbReference type="Proteomes" id="UP000783934">
    <property type="component" value="Unassembled WGS sequence"/>
</dbReference>
<proteinExistence type="predicted"/>
<accession>A0ABX0WPK3</accession>
<reference evidence="1 2" key="1">
    <citation type="submission" date="2020-03" db="EMBL/GenBank/DDBJ databases">
        <title>Genomic Encyclopedia of Type Strains, Phase IV (KMG-IV): sequencing the most valuable type-strain genomes for metagenomic binning, comparative biology and taxonomic classification.</title>
        <authorList>
            <person name="Goeker M."/>
        </authorList>
    </citation>
    <scope>NUCLEOTIDE SEQUENCE [LARGE SCALE GENOMIC DNA]</scope>
    <source>
        <strain evidence="1 2">DSM 26613</strain>
    </source>
</reference>
<comment type="caution">
    <text evidence="1">The sequence shown here is derived from an EMBL/GenBank/DDBJ whole genome shotgun (WGS) entry which is preliminary data.</text>
</comment>
<sequence length="78" mass="8504">MNQSVLTKRSVFLLLGVVFIAANLRAPFTGLPPVLTQIQAGVGFNRYRSRYSYGFAVIDFCFGITIKRKSCATNGLGA</sequence>
<dbReference type="RefSeq" id="WP_229711161.1">
    <property type="nucleotide sequence ID" value="NZ_BMCQ01000004.1"/>
</dbReference>
<keyword evidence="2" id="KW-1185">Reference proteome</keyword>
<evidence type="ECO:0000313" key="2">
    <source>
        <dbReference type="Proteomes" id="UP000783934"/>
    </source>
</evidence>
<organism evidence="1 2">
    <name type="scientific">Paenalcaligenes hominis</name>
    <dbReference type="NCBI Taxonomy" id="643674"/>
    <lineage>
        <taxon>Bacteria</taxon>
        <taxon>Pseudomonadati</taxon>
        <taxon>Pseudomonadota</taxon>
        <taxon>Betaproteobacteria</taxon>
        <taxon>Burkholderiales</taxon>
        <taxon>Alcaligenaceae</taxon>
        <taxon>Paenalcaligenes</taxon>
    </lineage>
</organism>